<feature type="transmembrane region" description="Helical" evidence="7">
    <location>
        <begin position="335"/>
        <end position="353"/>
    </location>
</feature>
<feature type="transmembrane region" description="Helical" evidence="7">
    <location>
        <begin position="103"/>
        <end position="124"/>
    </location>
</feature>
<dbReference type="EMBL" id="JAQMWT010000322">
    <property type="protein sequence ID" value="KAJ8604778.1"/>
    <property type="molecule type" value="Genomic_DNA"/>
</dbReference>
<feature type="transmembrane region" description="Helical" evidence="7">
    <location>
        <begin position="77"/>
        <end position="97"/>
    </location>
</feature>
<comment type="caution">
    <text evidence="8">The sequence shown here is derived from an EMBL/GenBank/DDBJ whole genome shotgun (WGS) entry which is preliminary data.</text>
</comment>
<feature type="transmembrane region" description="Helical" evidence="7">
    <location>
        <begin position="171"/>
        <end position="192"/>
    </location>
</feature>
<feature type="transmembrane region" description="Helical" evidence="7">
    <location>
        <begin position="267"/>
        <end position="287"/>
    </location>
</feature>
<protein>
    <recommendedName>
        <fullName evidence="10">Peptide transporter</fullName>
    </recommendedName>
</protein>
<evidence type="ECO:0000313" key="8">
    <source>
        <dbReference type="EMBL" id="KAJ8604778.1"/>
    </source>
</evidence>
<evidence type="ECO:0000256" key="6">
    <source>
        <dbReference type="SAM" id="MobiDB-lite"/>
    </source>
</evidence>
<feature type="transmembrane region" description="Helical" evidence="7">
    <location>
        <begin position="394"/>
        <end position="417"/>
    </location>
</feature>
<gene>
    <name evidence="8" type="ORF">CTAYLR_001029</name>
</gene>
<evidence type="ECO:0000256" key="1">
    <source>
        <dbReference type="ARBA" id="ARBA00004141"/>
    </source>
</evidence>
<keyword evidence="4 7" id="KW-1133">Transmembrane helix</keyword>
<dbReference type="PANTHER" id="PTHR11654">
    <property type="entry name" value="OLIGOPEPTIDE TRANSPORTER-RELATED"/>
    <property type="match status" value="1"/>
</dbReference>
<feature type="transmembrane region" description="Helical" evidence="7">
    <location>
        <begin position="225"/>
        <end position="243"/>
    </location>
</feature>
<keyword evidence="3 7" id="KW-0812">Transmembrane</keyword>
<evidence type="ECO:0000313" key="9">
    <source>
        <dbReference type="Proteomes" id="UP001230188"/>
    </source>
</evidence>
<dbReference type="SUPFAM" id="SSF103473">
    <property type="entry name" value="MFS general substrate transporter"/>
    <property type="match status" value="1"/>
</dbReference>
<keyword evidence="9" id="KW-1185">Reference proteome</keyword>
<organism evidence="8 9">
    <name type="scientific">Chrysophaeum taylorii</name>
    <dbReference type="NCBI Taxonomy" id="2483200"/>
    <lineage>
        <taxon>Eukaryota</taxon>
        <taxon>Sar</taxon>
        <taxon>Stramenopiles</taxon>
        <taxon>Ochrophyta</taxon>
        <taxon>Pelagophyceae</taxon>
        <taxon>Pelagomonadales</taxon>
        <taxon>Pelagomonadaceae</taxon>
        <taxon>Chrysophaeum</taxon>
    </lineage>
</organism>
<evidence type="ECO:0000256" key="3">
    <source>
        <dbReference type="ARBA" id="ARBA00022692"/>
    </source>
</evidence>
<proteinExistence type="inferred from homology"/>
<evidence type="ECO:0000256" key="2">
    <source>
        <dbReference type="ARBA" id="ARBA00005982"/>
    </source>
</evidence>
<dbReference type="GO" id="GO:0016020">
    <property type="term" value="C:membrane"/>
    <property type="evidence" value="ECO:0007669"/>
    <property type="project" value="UniProtKB-SubCell"/>
</dbReference>
<dbReference type="GO" id="GO:0022857">
    <property type="term" value="F:transmembrane transporter activity"/>
    <property type="evidence" value="ECO:0007669"/>
    <property type="project" value="InterPro"/>
</dbReference>
<feature type="region of interest" description="Disordered" evidence="6">
    <location>
        <begin position="436"/>
        <end position="496"/>
    </location>
</feature>
<feature type="transmembrane region" description="Helical" evidence="7">
    <location>
        <begin position="365"/>
        <end position="388"/>
    </location>
</feature>
<feature type="transmembrane region" description="Helical" evidence="7">
    <location>
        <begin position="47"/>
        <end position="70"/>
    </location>
</feature>
<dbReference type="GO" id="GO:0006857">
    <property type="term" value="P:oligopeptide transport"/>
    <property type="evidence" value="ECO:0007669"/>
    <property type="project" value="InterPro"/>
</dbReference>
<name>A0AAD7XMV2_9STRA</name>
<evidence type="ECO:0000256" key="5">
    <source>
        <dbReference type="ARBA" id="ARBA00023136"/>
    </source>
</evidence>
<comment type="similarity">
    <text evidence="2">Belongs to the major facilitator superfamily. Proton-dependent oligopeptide transporter (POT/PTR) (TC 2.A.17) family.</text>
</comment>
<evidence type="ECO:0000256" key="4">
    <source>
        <dbReference type="ARBA" id="ARBA00022989"/>
    </source>
</evidence>
<sequence>MEAWMPGAPRCVVNIVLMEAMERFAYYGFRAILARYFTEVLGFDETWAIAAFSFTSAIAYTSPVGGAWLADGLLGKYRTIVVLGSVYAVGLWGLVWSAYAASVGGSACALLLVGVGTGGIKPCVSAFGADQFRGENSAALRRYFAVFYAAINVGSVASFVLTPLVRARFGYAAAFSLPATLVVCALASFVAARKSYYVVRKDTTVCTTLRLVVDPTSRGGDDAAALRRVFGILATLPVFWALFDQQGSVWVMQAKDMRTGGLQPEQLGVFNPLFVLALLPFFEKVAYPSLEKRLGRPVTAPRRMAAGMAFASASFFAAAIVEAALPLYILWQLPQIFLITVAEILVSVTGLEYSYRAAPPKFKSLVQSAFLLTTALGDLFDGILYAALGSTASRAAFMILCASLMLANLALFARVAAALTDQPLFFQIPVRAGSPRPLTTRDDDHDLDDDDDDDDDQDQNQDQDQDQDQDRRRRHRGQDEDCMASSAGPPLDVALV</sequence>
<dbReference type="PROSITE" id="PS01022">
    <property type="entry name" value="PTR2_1"/>
    <property type="match status" value="1"/>
</dbReference>
<keyword evidence="5 7" id="KW-0472">Membrane</keyword>
<feature type="transmembrane region" description="Helical" evidence="7">
    <location>
        <begin position="145"/>
        <end position="165"/>
    </location>
</feature>
<dbReference type="AlphaFoldDB" id="A0AAD7XMV2"/>
<dbReference type="Pfam" id="PF00854">
    <property type="entry name" value="PTR2"/>
    <property type="match status" value="2"/>
</dbReference>
<comment type="subcellular location">
    <subcellularLocation>
        <location evidence="1">Membrane</location>
        <topology evidence="1">Multi-pass membrane protein</topology>
    </subcellularLocation>
</comment>
<evidence type="ECO:0008006" key="10">
    <source>
        <dbReference type="Google" id="ProtNLM"/>
    </source>
</evidence>
<feature type="transmembrane region" description="Helical" evidence="7">
    <location>
        <begin position="308"/>
        <end position="329"/>
    </location>
</feature>
<dbReference type="InterPro" id="IPR036259">
    <property type="entry name" value="MFS_trans_sf"/>
</dbReference>
<evidence type="ECO:0000256" key="7">
    <source>
        <dbReference type="SAM" id="Phobius"/>
    </source>
</evidence>
<accession>A0AAD7XMV2</accession>
<dbReference type="Gene3D" id="1.20.1250.20">
    <property type="entry name" value="MFS general substrate transporter like domains"/>
    <property type="match status" value="2"/>
</dbReference>
<dbReference type="Proteomes" id="UP001230188">
    <property type="component" value="Unassembled WGS sequence"/>
</dbReference>
<feature type="compositionally biased region" description="Acidic residues" evidence="6">
    <location>
        <begin position="445"/>
        <end position="467"/>
    </location>
</feature>
<reference evidence="8" key="1">
    <citation type="submission" date="2023-01" db="EMBL/GenBank/DDBJ databases">
        <title>Metagenome sequencing of chrysophaentin producing Chrysophaeum taylorii.</title>
        <authorList>
            <person name="Davison J."/>
            <person name="Bewley C."/>
        </authorList>
    </citation>
    <scope>NUCLEOTIDE SEQUENCE</scope>
    <source>
        <strain evidence="8">NIES-1699</strain>
    </source>
</reference>
<dbReference type="InterPro" id="IPR000109">
    <property type="entry name" value="POT_fam"/>
</dbReference>
<dbReference type="InterPro" id="IPR018456">
    <property type="entry name" value="PTR2_symporter_CS"/>
</dbReference>